<dbReference type="InterPro" id="IPR013424">
    <property type="entry name" value="Ice-binding_C"/>
</dbReference>
<dbReference type="RefSeq" id="WP_097011450.1">
    <property type="nucleotide sequence ID" value="NZ_LT907975.1"/>
</dbReference>
<evidence type="ECO:0000256" key="3">
    <source>
        <dbReference type="SAM" id="SignalP"/>
    </source>
</evidence>
<dbReference type="NCBIfam" id="TIGR02595">
    <property type="entry name" value="PEP_CTERM"/>
    <property type="match status" value="1"/>
</dbReference>
<keyword evidence="2" id="KW-0812">Transmembrane</keyword>
<keyword evidence="6" id="KW-1185">Reference proteome</keyword>
<organism evidence="5 6">
    <name type="scientific">Pseudodesulfovibrio profundus</name>
    <dbReference type="NCBI Taxonomy" id="57320"/>
    <lineage>
        <taxon>Bacteria</taxon>
        <taxon>Pseudomonadati</taxon>
        <taxon>Thermodesulfobacteriota</taxon>
        <taxon>Desulfovibrionia</taxon>
        <taxon>Desulfovibrionales</taxon>
        <taxon>Desulfovibrionaceae</taxon>
    </lineage>
</organism>
<accession>A0A2C8F794</accession>
<evidence type="ECO:0000313" key="5">
    <source>
        <dbReference type="EMBL" id="SOB58385.1"/>
    </source>
</evidence>
<evidence type="ECO:0000256" key="1">
    <source>
        <dbReference type="SAM" id="MobiDB-lite"/>
    </source>
</evidence>
<dbReference type="AlphaFoldDB" id="A0A2C8F794"/>
<keyword evidence="3" id="KW-0732">Signal</keyword>
<feature type="domain" description="Ice-binding protein C-terminal" evidence="4">
    <location>
        <begin position="322"/>
        <end position="343"/>
    </location>
</feature>
<feature type="compositionally biased region" description="Low complexity" evidence="1">
    <location>
        <begin position="107"/>
        <end position="119"/>
    </location>
</feature>
<feature type="region of interest" description="Disordered" evidence="1">
    <location>
        <begin position="103"/>
        <end position="126"/>
    </location>
</feature>
<dbReference type="EMBL" id="LT907975">
    <property type="protein sequence ID" value="SOB58385.1"/>
    <property type="molecule type" value="Genomic_DNA"/>
</dbReference>
<dbReference type="Proteomes" id="UP000219215">
    <property type="component" value="Chromosome DPRO"/>
</dbReference>
<dbReference type="KEGG" id="pprf:DPRO_1491"/>
<feature type="transmembrane region" description="Helical" evidence="2">
    <location>
        <begin position="325"/>
        <end position="341"/>
    </location>
</feature>
<evidence type="ECO:0000259" key="4">
    <source>
        <dbReference type="Pfam" id="PF07589"/>
    </source>
</evidence>
<feature type="signal peptide" evidence="3">
    <location>
        <begin position="1"/>
        <end position="17"/>
    </location>
</feature>
<dbReference type="OrthoDB" id="5464807at2"/>
<gene>
    <name evidence="5" type="ORF">DPRO_1491</name>
</gene>
<dbReference type="Pfam" id="PF07589">
    <property type="entry name" value="PEP-CTERM"/>
    <property type="match status" value="1"/>
</dbReference>
<keyword evidence="2" id="KW-0472">Membrane</keyword>
<evidence type="ECO:0000256" key="2">
    <source>
        <dbReference type="SAM" id="Phobius"/>
    </source>
</evidence>
<protein>
    <recommendedName>
        <fullName evidence="4">Ice-binding protein C-terminal domain-containing protein</fullName>
    </recommendedName>
</protein>
<reference evidence="6" key="1">
    <citation type="submission" date="2017-09" db="EMBL/GenBank/DDBJ databases">
        <authorList>
            <person name="Regsiter A."/>
            <person name="William W."/>
        </authorList>
    </citation>
    <scope>NUCLEOTIDE SEQUENCE [LARGE SCALE GENOMIC DNA]</scope>
    <source>
        <strain evidence="6">500-1</strain>
    </source>
</reference>
<sequence>MKNIFALFILLPMLLIAAPKDAEALIYPDPTTSALLYGDFYSYSLPVLAYLYDRDVDSVGTGPTNPYYVASGPGQIKDGVVIATGSTGKPVNENFAGMDDAYPTPNSSGTSEFSTGTTTDPDPALPYDREDTWDTTISALTNYLDGGMPFFYFNNNQENSGDSLNQNLWVWGQIELWSSAATADPIYFELVSHLGGGAGEFAGEFGGDPYTYLAHAYSDANWEPTQFDDYILSGGDVCLDGNDAPVSCDSEDVAFGPEPHNLGADQAAYAVMSPELNDFLSEWSDQSMYDMMSIDIRMHSLNSGYEQAFILSDTVLEPRTVVPEPTTWMLMGIGLLGLFFIRRMRQA</sequence>
<keyword evidence="2" id="KW-1133">Transmembrane helix</keyword>
<feature type="chain" id="PRO_5013107139" description="Ice-binding protein C-terminal domain-containing protein" evidence="3">
    <location>
        <begin position="18"/>
        <end position="347"/>
    </location>
</feature>
<name>A0A2C8F794_9BACT</name>
<evidence type="ECO:0000313" key="6">
    <source>
        <dbReference type="Proteomes" id="UP000219215"/>
    </source>
</evidence>
<proteinExistence type="predicted"/>